<reference evidence="1" key="2">
    <citation type="submission" date="2025-05" db="UniProtKB">
        <authorList>
            <consortium name="Ensembl"/>
        </authorList>
    </citation>
    <scope>IDENTIFICATION</scope>
</reference>
<dbReference type="RefSeq" id="XP_026198608.1">
    <property type="nucleotide sequence ID" value="XM_026342823.1"/>
</dbReference>
<proteinExistence type="predicted"/>
<dbReference type="PANTHER" id="PTHR39244:SF5">
    <property type="entry name" value="NATTERIN-3-LIKE"/>
    <property type="match status" value="1"/>
</dbReference>
<evidence type="ECO:0000313" key="2">
    <source>
        <dbReference type="Proteomes" id="UP000265040"/>
    </source>
</evidence>
<dbReference type="Ensembl" id="ENSATET00000079583.1">
    <property type="protein sequence ID" value="ENSATEP00000078315.1"/>
    <property type="gene ID" value="ENSATEG00000032006.1"/>
</dbReference>
<dbReference type="GeneTree" id="ENSGT00400000024875"/>
<protein>
    <submittedName>
        <fullName evidence="1">Uncharacterized protein</fullName>
    </submittedName>
</protein>
<dbReference type="SUPFAM" id="SSF56973">
    <property type="entry name" value="Aerolisin/ETX pore-forming domain"/>
    <property type="match status" value="1"/>
</dbReference>
<name>A0AAQ6IDS4_ANATE</name>
<sequence length="237" mass="26772">MFENQIPPNSVMTCSGTRNVYIGRNKYGLGKVDQKREAFFLPCQGKEYWYKKYQVLTYDTKIYSEQIFDVKYKIDEAKILKNPSHTIHESTITDNQCSPVKNTVTFSTTSQVERSWNIKISTAMGVKTTISAQIPLITSIGVEFNLQTTFQYTKGTTQTESTTHSVNVECHVQPNNSCSVRTVGQKCEANIPFTARLTRIYRNGQTTWASITGTYNGVQISDVQCVVDRCEPNAKPC</sequence>
<dbReference type="RefSeq" id="XP_026198609.1">
    <property type="nucleotide sequence ID" value="XM_026342824.1"/>
</dbReference>
<dbReference type="CDD" id="cd20220">
    <property type="entry name" value="PFM_natterin-3-like"/>
    <property type="match status" value="1"/>
</dbReference>
<dbReference type="Gene3D" id="2.170.15.10">
    <property type="entry name" value="Proaerolysin, chain A, domain 3"/>
    <property type="match status" value="1"/>
</dbReference>
<dbReference type="Ensembl" id="ENSATET00000081297.1">
    <property type="protein sequence ID" value="ENSATEP00000073364.1"/>
    <property type="gene ID" value="ENSATEG00000032006.1"/>
</dbReference>
<accession>A0AAQ6IDS4</accession>
<dbReference type="InterPro" id="IPR053237">
    <property type="entry name" value="Natterin_C"/>
</dbReference>
<dbReference type="AlphaFoldDB" id="A0AAQ6IDS4"/>
<organism evidence="1 2">
    <name type="scientific">Anabas testudineus</name>
    <name type="common">Climbing perch</name>
    <name type="synonym">Anthias testudineus</name>
    <dbReference type="NCBI Taxonomy" id="64144"/>
    <lineage>
        <taxon>Eukaryota</taxon>
        <taxon>Metazoa</taxon>
        <taxon>Chordata</taxon>
        <taxon>Craniata</taxon>
        <taxon>Vertebrata</taxon>
        <taxon>Euteleostomi</taxon>
        <taxon>Actinopterygii</taxon>
        <taxon>Neopterygii</taxon>
        <taxon>Teleostei</taxon>
        <taxon>Neoteleostei</taxon>
        <taxon>Acanthomorphata</taxon>
        <taxon>Anabantaria</taxon>
        <taxon>Anabantiformes</taxon>
        <taxon>Anabantoidei</taxon>
        <taxon>Anabantidae</taxon>
        <taxon>Anabas</taxon>
    </lineage>
</organism>
<evidence type="ECO:0000313" key="1">
    <source>
        <dbReference type="Ensembl" id="ENSATEP00000073364.1"/>
    </source>
</evidence>
<dbReference type="GeneID" id="113150359"/>
<dbReference type="PANTHER" id="PTHR39244">
    <property type="entry name" value="NATTERIN-4"/>
    <property type="match status" value="1"/>
</dbReference>
<keyword evidence="2" id="KW-1185">Reference proteome</keyword>
<reference evidence="1 2" key="1">
    <citation type="submission" date="2021-04" db="EMBL/GenBank/DDBJ databases">
        <authorList>
            <consortium name="Wellcome Sanger Institute Data Sharing"/>
        </authorList>
    </citation>
    <scope>NUCLEOTIDE SEQUENCE [LARGE SCALE GENOMIC DNA]</scope>
</reference>
<dbReference type="Proteomes" id="UP000265040">
    <property type="component" value="Chromosome 9"/>
</dbReference>